<gene>
    <name evidence="2" type="ORF">Cgig2_032675</name>
</gene>
<name>A0A9Q1GJ05_9CARY</name>
<dbReference type="CDD" id="cd07042">
    <property type="entry name" value="STAS_SulP_like_sulfate_transporter"/>
    <property type="match status" value="1"/>
</dbReference>
<dbReference type="InterPro" id="IPR001902">
    <property type="entry name" value="SLC26A/SulP_fam"/>
</dbReference>
<dbReference type="Proteomes" id="UP001153076">
    <property type="component" value="Unassembled WGS sequence"/>
</dbReference>
<dbReference type="PROSITE" id="PS50801">
    <property type="entry name" value="STAS"/>
    <property type="match status" value="1"/>
</dbReference>
<proteinExistence type="predicted"/>
<dbReference type="PANTHER" id="PTHR11814">
    <property type="entry name" value="SULFATE TRANSPORTER"/>
    <property type="match status" value="1"/>
</dbReference>
<evidence type="ECO:0000313" key="3">
    <source>
        <dbReference type="Proteomes" id="UP001153076"/>
    </source>
</evidence>
<dbReference type="InterPro" id="IPR036513">
    <property type="entry name" value="STAS_dom_sf"/>
</dbReference>
<accession>A0A9Q1GJ05</accession>
<dbReference type="GO" id="GO:0055085">
    <property type="term" value="P:transmembrane transport"/>
    <property type="evidence" value="ECO:0007669"/>
    <property type="project" value="InterPro"/>
</dbReference>
<dbReference type="GO" id="GO:0016020">
    <property type="term" value="C:membrane"/>
    <property type="evidence" value="ECO:0007669"/>
    <property type="project" value="InterPro"/>
</dbReference>
<dbReference type="Gene3D" id="3.30.750.24">
    <property type="entry name" value="STAS domain"/>
    <property type="match status" value="1"/>
</dbReference>
<reference evidence="2" key="1">
    <citation type="submission" date="2022-04" db="EMBL/GenBank/DDBJ databases">
        <title>Carnegiea gigantea Genome sequencing and assembly v2.</title>
        <authorList>
            <person name="Copetti D."/>
            <person name="Sanderson M.J."/>
            <person name="Burquez A."/>
            <person name="Wojciechowski M.F."/>
        </authorList>
    </citation>
    <scope>NUCLEOTIDE SEQUENCE</scope>
    <source>
        <strain evidence="2">SGP5-SGP5p</strain>
        <tissue evidence="2">Aerial part</tissue>
    </source>
</reference>
<keyword evidence="3" id="KW-1185">Reference proteome</keyword>
<evidence type="ECO:0000259" key="1">
    <source>
        <dbReference type="PROSITE" id="PS50801"/>
    </source>
</evidence>
<dbReference type="OrthoDB" id="288203at2759"/>
<dbReference type="AlphaFoldDB" id="A0A9Q1GJ05"/>
<dbReference type="InterPro" id="IPR002645">
    <property type="entry name" value="STAS_dom"/>
</dbReference>
<dbReference type="EMBL" id="JAKOGI010003879">
    <property type="protein sequence ID" value="KAJ8420099.1"/>
    <property type="molecule type" value="Genomic_DNA"/>
</dbReference>
<evidence type="ECO:0000313" key="2">
    <source>
        <dbReference type="EMBL" id="KAJ8420099.1"/>
    </source>
</evidence>
<organism evidence="2 3">
    <name type="scientific">Carnegiea gigantea</name>
    <dbReference type="NCBI Taxonomy" id="171969"/>
    <lineage>
        <taxon>Eukaryota</taxon>
        <taxon>Viridiplantae</taxon>
        <taxon>Streptophyta</taxon>
        <taxon>Embryophyta</taxon>
        <taxon>Tracheophyta</taxon>
        <taxon>Spermatophyta</taxon>
        <taxon>Magnoliopsida</taxon>
        <taxon>eudicotyledons</taxon>
        <taxon>Gunneridae</taxon>
        <taxon>Pentapetalae</taxon>
        <taxon>Caryophyllales</taxon>
        <taxon>Cactineae</taxon>
        <taxon>Cactaceae</taxon>
        <taxon>Cactoideae</taxon>
        <taxon>Echinocereeae</taxon>
        <taxon>Carnegiea</taxon>
    </lineage>
</organism>
<dbReference type="SUPFAM" id="SSF52091">
    <property type="entry name" value="SpoIIaa-like"/>
    <property type="match status" value="1"/>
</dbReference>
<comment type="caution">
    <text evidence="2">The sequence shown here is derived from an EMBL/GenBank/DDBJ whole genome shotgun (WGS) entry which is preliminary data.</text>
</comment>
<dbReference type="Pfam" id="PF01740">
    <property type="entry name" value="STAS"/>
    <property type="match status" value="1"/>
</dbReference>
<feature type="domain" description="STAS" evidence="1">
    <location>
        <begin position="46"/>
        <end position="181"/>
    </location>
</feature>
<sequence length="185" mass="20228">MGLQTKQNLLKEFEDGFKETFFSDNPLHSFKGQSTSRRFLILLEAIFPIIGWLRSYSFSKFRGDLLSGVIASMQDIAYAKLANLAPQYGLCLPVISHDHVHGLLYLGSFLALLSIGTFNNIDTSGTHALGKLYMSLKKKNVQLVIGGPGELVVNKLHASGLFNLIGSDNVFPSLADAVLACPQEP</sequence>
<protein>
    <recommendedName>
        <fullName evidence="1">STAS domain-containing protein</fullName>
    </recommendedName>
</protein>